<name>A0ABV7RBA7_9NEIS</name>
<comment type="caution">
    <text evidence="2">The sequence shown here is derived from an EMBL/GenBank/DDBJ whole genome shotgun (WGS) entry which is preliminary data.</text>
</comment>
<accession>A0ABV7RBA7</accession>
<dbReference type="InterPro" id="IPR018712">
    <property type="entry name" value="Tle1-like_cat"/>
</dbReference>
<dbReference type="Proteomes" id="UP001595741">
    <property type="component" value="Unassembled WGS sequence"/>
</dbReference>
<dbReference type="RefSeq" id="WP_386088131.1">
    <property type="nucleotide sequence ID" value="NZ_JBHRXN010000007.1"/>
</dbReference>
<organism evidence="2 3">
    <name type="scientific">Vogesella facilis</name>
    <dbReference type="NCBI Taxonomy" id="1655232"/>
    <lineage>
        <taxon>Bacteria</taxon>
        <taxon>Pseudomonadati</taxon>
        <taxon>Pseudomonadota</taxon>
        <taxon>Betaproteobacteria</taxon>
        <taxon>Neisseriales</taxon>
        <taxon>Chromobacteriaceae</taxon>
        <taxon>Vogesella</taxon>
    </lineage>
</organism>
<sequence>MTARFAEYCRSSPLKLEDEEVLVARRNERRPSPRESLTCQQDIFIGVFFDGTGNNKYRDTAYFKHSNVARLYEAYAGAAFAETPSLGKGGGAKAPDLPPVWPRALPAEERPYYRKFYVPGLGTPFPELGDESPGFGGGFALYGDDRLDWALLQLANHVHAALLGGKTLTSVLGEKDLINIMEEGDLVRGSLIERRSSQLAEKIAPRLKLKPGIRSVRLSVFGFSRGAALARAFCNRVQKTYNGKIGGLRLEIDFLGIFDTVASVGLPNSTPLGDGEIAWADKPNLLVQGVRRCVHLVAAHEVRGSFPLSGSGSSGFMKEVVYPGAHSDVGGGYVPGEQGRSIGTGAVGDAMKLSQIPLTQMYREALIAGVPLIPADEMRDLLKKNFVISGQTIAAFNAYIKATSQGEGKPDKVMWLTETQPPRPLKVIMHEQWGFYLRWRKSMLGKVHQLPGLSQSGSSVYKQKQEINDIRVADEEIRLELKDIQDEADDWVKSDKYKEWAVGVQKEWDAARPVAAAEKQFFESLVHDSRAGFTPWTALQRDDDALNRGAVPSNQQRAIKLLENHLAYMKNLKTQSPNQTRLKKIEAAEAKHSAELARLKSGQSVKTVSGGHESYSSWGYLRWRVIL</sequence>
<feature type="domain" description="T6SS Phospholipase effector Tle1-like catalytic" evidence="1">
    <location>
        <begin position="249"/>
        <end position="364"/>
    </location>
</feature>
<evidence type="ECO:0000313" key="3">
    <source>
        <dbReference type="Proteomes" id="UP001595741"/>
    </source>
</evidence>
<dbReference type="Pfam" id="PF09994">
    <property type="entry name" value="T6SS_Tle1-like_cat"/>
    <property type="match status" value="1"/>
</dbReference>
<dbReference type="EMBL" id="JBHRXN010000007">
    <property type="protein sequence ID" value="MFC3531098.1"/>
    <property type="molecule type" value="Genomic_DNA"/>
</dbReference>
<evidence type="ECO:0000313" key="2">
    <source>
        <dbReference type="EMBL" id="MFC3531098.1"/>
    </source>
</evidence>
<protein>
    <submittedName>
        <fullName evidence="2">T6SS phospholipase effector Tle1-like catalytic domain-containing protein</fullName>
    </submittedName>
</protein>
<dbReference type="PANTHER" id="PTHR33840:SF1">
    <property type="entry name" value="TLE1 PHOSPHOLIPASE DOMAIN-CONTAINING PROTEIN"/>
    <property type="match status" value="1"/>
</dbReference>
<gene>
    <name evidence="2" type="ORF">ACFOLG_02780</name>
</gene>
<evidence type="ECO:0000259" key="1">
    <source>
        <dbReference type="Pfam" id="PF09994"/>
    </source>
</evidence>
<reference evidence="3" key="1">
    <citation type="journal article" date="2019" name="Int. J. Syst. Evol. Microbiol.">
        <title>The Global Catalogue of Microorganisms (GCM) 10K type strain sequencing project: providing services to taxonomists for standard genome sequencing and annotation.</title>
        <authorList>
            <consortium name="The Broad Institute Genomics Platform"/>
            <consortium name="The Broad Institute Genome Sequencing Center for Infectious Disease"/>
            <person name="Wu L."/>
            <person name="Ma J."/>
        </authorList>
    </citation>
    <scope>NUCLEOTIDE SEQUENCE [LARGE SCALE GENOMIC DNA]</scope>
    <source>
        <strain evidence="3">KCTC 42742</strain>
    </source>
</reference>
<proteinExistence type="predicted"/>
<dbReference type="PANTHER" id="PTHR33840">
    <property type="match status" value="1"/>
</dbReference>
<keyword evidence="3" id="KW-1185">Reference proteome</keyword>